<dbReference type="InterPro" id="IPR009769">
    <property type="entry name" value="EDR2_C"/>
</dbReference>
<dbReference type="Pfam" id="PF07059">
    <property type="entry name" value="EDR2_C"/>
    <property type="match status" value="1"/>
</dbReference>
<evidence type="ECO:0000259" key="1">
    <source>
        <dbReference type="Pfam" id="PF07059"/>
    </source>
</evidence>
<dbReference type="PANTHER" id="PTHR31558:SF16">
    <property type="entry name" value="FAMILY PROTEIN, PUTATIVE (DUF1336)-RELATED"/>
    <property type="match status" value="1"/>
</dbReference>
<dbReference type="Proteomes" id="UP001396334">
    <property type="component" value="Unassembled WGS sequence"/>
</dbReference>
<name>A0ABR2TLP7_9ROSI</name>
<accession>A0ABR2TLP7</accession>
<evidence type="ECO:0000313" key="3">
    <source>
        <dbReference type="Proteomes" id="UP001396334"/>
    </source>
</evidence>
<comment type="caution">
    <text evidence="2">The sequence shown here is derived from an EMBL/GenBank/DDBJ whole genome shotgun (WGS) entry which is preliminary data.</text>
</comment>
<evidence type="ECO:0000313" key="2">
    <source>
        <dbReference type="EMBL" id="KAK9038397.1"/>
    </source>
</evidence>
<proteinExistence type="predicted"/>
<reference evidence="2 3" key="1">
    <citation type="journal article" date="2024" name="G3 (Bethesda)">
        <title>Genome assembly of Hibiscus sabdariffa L. provides insights into metabolisms of medicinal natural products.</title>
        <authorList>
            <person name="Kim T."/>
        </authorList>
    </citation>
    <scope>NUCLEOTIDE SEQUENCE [LARGE SCALE GENOMIC DNA]</scope>
    <source>
        <strain evidence="2">TK-2024</strain>
        <tissue evidence="2">Old leaves</tissue>
    </source>
</reference>
<keyword evidence="3" id="KW-1185">Reference proteome</keyword>
<protein>
    <recommendedName>
        <fullName evidence="1">Protein ENHANCED DISEASE RESISTANCE 2 C-terminal domain-containing protein</fullName>
    </recommendedName>
</protein>
<dbReference type="EMBL" id="JBBPBN010000005">
    <property type="protein sequence ID" value="KAK9038397.1"/>
    <property type="molecule type" value="Genomic_DNA"/>
</dbReference>
<gene>
    <name evidence="2" type="ORF">V6N11_023270</name>
</gene>
<dbReference type="PANTHER" id="PTHR31558">
    <property type="entry name" value="CW14 PROTEIN"/>
    <property type="match status" value="1"/>
</dbReference>
<feature type="domain" description="Protein ENHANCED DISEASE RESISTANCE 2 C-terminal" evidence="1">
    <location>
        <begin position="295"/>
        <end position="569"/>
    </location>
</feature>
<organism evidence="2 3">
    <name type="scientific">Hibiscus sabdariffa</name>
    <name type="common">roselle</name>
    <dbReference type="NCBI Taxonomy" id="183260"/>
    <lineage>
        <taxon>Eukaryota</taxon>
        <taxon>Viridiplantae</taxon>
        <taxon>Streptophyta</taxon>
        <taxon>Embryophyta</taxon>
        <taxon>Tracheophyta</taxon>
        <taxon>Spermatophyta</taxon>
        <taxon>Magnoliopsida</taxon>
        <taxon>eudicotyledons</taxon>
        <taxon>Gunneridae</taxon>
        <taxon>Pentapetalae</taxon>
        <taxon>rosids</taxon>
        <taxon>malvids</taxon>
        <taxon>Malvales</taxon>
        <taxon>Malvaceae</taxon>
        <taxon>Malvoideae</taxon>
        <taxon>Hibiscus</taxon>
    </lineage>
</organism>
<sequence length="584" mass="66073">MGSCVSTSAFGITTLKKHRQRSKKSDRKQRKDSASVTDIAVSEYVHKDLEKGATTTCRRSKVCNSSFHLTQLLWHVSQVDARVSCQEDIWFDSISILESESDDEFISVYGDGFPSMDNAIGNVSSCQLLHYECSSCFVEGKCKYEQYHECHLKIDGGRKSKEEPSESNGRISVISRHSYELSRFGKEADHWKKIPDTSRGSFKSVKDEMRNSEEKSLRSGLCKLVPSASLNEKILAANVASQIRKSAVYRLSFKRTSCDADEKIKEYSSKQFLYRPRAGCTIPGSKDEKADRDCWVKIPPSTFQVRGETYFKDKRKCPASDFSPYTPIGVDLFICPRKIHHIAQHVELPNFEPNGTIPPLLVVNIQVCSGWDSTYVTSLDSIVISYTGYVPVTLCVLPQLPTYPAAMFLGDGDGEGMSLVLYFKVSEDFEKNMSPQCQDNIKKFVDDEMEKVKGFAKDSSIPFRERLKIMAGLVNPDDLSLSCTEKKLISAYNEKPVLSRPQHSFYKGPNYFEIDLDIHRFSFISRKGLESFRDRLKNGILDLGLTIQAQKQEELPEQVLCCLRLNKIDFSDNGQIPTLMTDEQ</sequence>